<reference evidence="5 6" key="1">
    <citation type="submission" date="2020-05" db="EMBL/GenBank/DDBJ databases">
        <title>MicrobeNet Type strains.</title>
        <authorList>
            <person name="Nicholson A.C."/>
        </authorList>
    </citation>
    <scope>NUCLEOTIDE SEQUENCE [LARGE SCALE GENOMIC DNA]</scope>
    <source>
        <strain evidence="5 6">JCM 3224</strain>
    </source>
</reference>
<comment type="caution">
    <text evidence="5">The sequence shown here is derived from an EMBL/GenBank/DDBJ whole genome shotgun (WGS) entry which is preliminary data.</text>
</comment>
<feature type="modified residue" description="N6-(pyridoxal phosphate)lysine" evidence="3">
    <location>
        <position position="69"/>
    </location>
</feature>
<dbReference type="InterPro" id="IPR022644">
    <property type="entry name" value="De-COase2_N"/>
</dbReference>
<evidence type="ECO:0000256" key="1">
    <source>
        <dbReference type="ARBA" id="ARBA00001933"/>
    </source>
</evidence>
<proteinExistence type="predicted"/>
<evidence type="ECO:0000256" key="2">
    <source>
        <dbReference type="ARBA" id="ARBA00022898"/>
    </source>
</evidence>
<keyword evidence="2 3" id="KW-0663">Pyridoxal phosphate</keyword>
<dbReference type="PANTHER" id="PTHR43727">
    <property type="entry name" value="DIAMINOPIMELATE DECARBOXYLASE"/>
    <property type="match status" value="1"/>
</dbReference>
<dbReference type="InterPro" id="IPR042152">
    <property type="entry name" value="Y4yA-like"/>
</dbReference>
<dbReference type="GO" id="GO:0008836">
    <property type="term" value="F:diaminopimelate decarboxylase activity"/>
    <property type="evidence" value="ECO:0007669"/>
    <property type="project" value="TreeGrafter"/>
</dbReference>
<dbReference type="PANTHER" id="PTHR43727:SF2">
    <property type="entry name" value="GROUP IV DECARBOXYLASE"/>
    <property type="match status" value="1"/>
</dbReference>
<name>A0A849C331_9NOCA</name>
<sequence length="479" mass="51948">MKPELVLKPLVSELLRDVLAVPERLSAMMDALGSPLNIVVPEQISENVAEYRAVYGSHRLSGGIYFAHKANRSSALIRALAAGDCGVDVASLGELRHVLEAGFTGDRIMATGPKDAEFLWLAARVGAVVNADSREELARLASTVARFGLPPARVMIRLSAFESSGVPILSRPSRFGVHARELASVLDILDEHRAALRLLGVAYHLDTTGVEEKALALEGCLLAMHEALGRGLTPTAVDIGGGFGVNYLADRGEWERYTTELGTAVLGLRPPMTWQNHGYGLRAGAGTLRGTLGVYPAYREVVGPRYLDELLNHESARLGRSFATLLLENLYDLYIEPGRGLVDQCGLTLARVAEVRTTHSGDVLVRLMANSHDISAEDHAVLMDPVLLPERPGTPTGVYLAGNLCLEDDLITRRKVTLPRNPVPGDLLAFVNTAGYFMDFAADHALMQPIARTVAAYREAGGWSWCLDEQFWPVKGNRS</sequence>
<evidence type="ECO:0000313" key="6">
    <source>
        <dbReference type="Proteomes" id="UP000586827"/>
    </source>
</evidence>
<dbReference type="AlphaFoldDB" id="A0A849C331"/>
<dbReference type="InterPro" id="IPR029066">
    <property type="entry name" value="PLP-binding_barrel"/>
</dbReference>
<dbReference type="Gene3D" id="3.20.20.10">
    <property type="entry name" value="Alanine racemase"/>
    <property type="match status" value="1"/>
</dbReference>
<dbReference type="EMBL" id="JABELX010000009">
    <property type="protein sequence ID" value="NNH73143.1"/>
    <property type="molecule type" value="Genomic_DNA"/>
</dbReference>
<dbReference type="Pfam" id="PF02784">
    <property type="entry name" value="Orn_Arg_deC_N"/>
    <property type="match status" value="1"/>
</dbReference>
<dbReference type="CDD" id="cd06842">
    <property type="entry name" value="PLPDE_III_Y4yA_like"/>
    <property type="match status" value="1"/>
</dbReference>
<protein>
    <submittedName>
        <fullName evidence="5">Y4yA family PLP-dependent enzyme</fullName>
    </submittedName>
</protein>
<accession>A0A849C331</accession>
<dbReference type="GO" id="GO:0009089">
    <property type="term" value="P:lysine biosynthetic process via diaminopimelate"/>
    <property type="evidence" value="ECO:0007669"/>
    <property type="project" value="TreeGrafter"/>
</dbReference>
<dbReference type="InterPro" id="IPR009006">
    <property type="entry name" value="Ala_racemase/Decarboxylase_C"/>
</dbReference>
<gene>
    <name evidence="5" type="ORF">HLB23_25325</name>
</gene>
<organism evidence="5 6">
    <name type="scientific">Nocardia uniformis</name>
    <dbReference type="NCBI Taxonomy" id="53432"/>
    <lineage>
        <taxon>Bacteria</taxon>
        <taxon>Bacillati</taxon>
        <taxon>Actinomycetota</taxon>
        <taxon>Actinomycetes</taxon>
        <taxon>Mycobacteriales</taxon>
        <taxon>Nocardiaceae</taxon>
        <taxon>Nocardia</taxon>
    </lineage>
</organism>
<feature type="domain" description="Orn/DAP/Arg decarboxylase 2 N-terminal" evidence="4">
    <location>
        <begin position="44"/>
        <end position="262"/>
    </location>
</feature>
<evidence type="ECO:0000256" key="3">
    <source>
        <dbReference type="PIRSR" id="PIRSR600183-50"/>
    </source>
</evidence>
<dbReference type="PRINTS" id="PR01179">
    <property type="entry name" value="ODADCRBXLASE"/>
</dbReference>
<dbReference type="Proteomes" id="UP000586827">
    <property type="component" value="Unassembled WGS sequence"/>
</dbReference>
<keyword evidence="6" id="KW-1185">Reference proteome</keyword>
<feature type="active site" description="Proton donor" evidence="3">
    <location>
        <position position="405"/>
    </location>
</feature>
<evidence type="ECO:0000313" key="5">
    <source>
        <dbReference type="EMBL" id="NNH73143.1"/>
    </source>
</evidence>
<dbReference type="SUPFAM" id="SSF50621">
    <property type="entry name" value="Alanine racemase C-terminal domain-like"/>
    <property type="match status" value="1"/>
</dbReference>
<dbReference type="Gene3D" id="2.40.37.10">
    <property type="entry name" value="Lyase, Ornithine Decarboxylase, Chain A, domain 1"/>
    <property type="match status" value="1"/>
</dbReference>
<dbReference type="InterPro" id="IPR000183">
    <property type="entry name" value="Orn/DAP/Arg_de-COase"/>
</dbReference>
<comment type="cofactor">
    <cofactor evidence="1 3">
        <name>pyridoxal 5'-phosphate</name>
        <dbReference type="ChEBI" id="CHEBI:597326"/>
    </cofactor>
</comment>
<dbReference type="SUPFAM" id="SSF51419">
    <property type="entry name" value="PLP-binding barrel"/>
    <property type="match status" value="1"/>
</dbReference>
<evidence type="ECO:0000259" key="4">
    <source>
        <dbReference type="Pfam" id="PF02784"/>
    </source>
</evidence>